<name>A0ABD1ZDT2_9MARC</name>
<gene>
    <name evidence="1" type="ORF">R1flu_012681</name>
</gene>
<sequence length="101" mass="11625">MRRREAEECKQRTRKRVSGEEAVRLGGGGRKRAREDIVGSRAKKAVLFVDCWNGCVRARESERSTEEENLTSRAIKEGRLDWIIIEEDLSFGRCVEEPSKD</sequence>
<dbReference type="AlphaFoldDB" id="A0ABD1ZDT2"/>
<comment type="caution">
    <text evidence="1">The sequence shown here is derived from an EMBL/GenBank/DDBJ whole genome shotgun (WGS) entry which is preliminary data.</text>
</comment>
<organism evidence="1 2">
    <name type="scientific">Riccia fluitans</name>
    <dbReference type="NCBI Taxonomy" id="41844"/>
    <lineage>
        <taxon>Eukaryota</taxon>
        <taxon>Viridiplantae</taxon>
        <taxon>Streptophyta</taxon>
        <taxon>Embryophyta</taxon>
        <taxon>Marchantiophyta</taxon>
        <taxon>Marchantiopsida</taxon>
        <taxon>Marchantiidae</taxon>
        <taxon>Marchantiales</taxon>
        <taxon>Ricciaceae</taxon>
        <taxon>Riccia</taxon>
    </lineage>
</organism>
<proteinExistence type="predicted"/>
<accession>A0ABD1ZDT2</accession>
<keyword evidence="2" id="KW-1185">Reference proteome</keyword>
<evidence type="ECO:0000313" key="2">
    <source>
        <dbReference type="Proteomes" id="UP001605036"/>
    </source>
</evidence>
<protein>
    <submittedName>
        <fullName evidence="1">Uncharacterized protein</fullName>
    </submittedName>
</protein>
<evidence type="ECO:0000313" key="1">
    <source>
        <dbReference type="EMBL" id="KAL2645094.1"/>
    </source>
</evidence>
<dbReference type="Proteomes" id="UP001605036">
    <property type="component" value="Unassembled WGS sequence"/>
</dbReference>
<dbReference type="EMBL" id="JBHFFA010000002">
    <property type="protein sequence ID" value="KAL2645094.1"/>
    <property type="molecule type" value="Genomic_DNA"/>
</dbReference>
<reference evidence="1 2" key="1">
    <citation type="submission" date="2024-09" db="EMBL/GenBank/DDBJ databases">
        <title>Chromosome-scale assembly of Riccia fluitans.</title>
        <authorList>
            <person name="Paukszto L."/>
            <person name="Sawicki J."/>
            <person name="Karawczyk K."/>
            <person name="Piernik-Szablinska J."/>
            <person name="Szczecinska M."/>
            <person name="Mazdziarz M."/>
        </authorList>
    </citation>
    <scope>NUCLEOTIDE SEQUENCE [LARGE SCALE GENOMIC DNA]</scope>
    <source>
        <strain evidence="1">Rf_01</strain>
        <tissue evidence="1">Aerial parts of the thallus</tissue>
    </source>
</reference>